<dbReference type="InterPro" id="IPR043899">
    <property type="entry name" value="DUF5789"/>
</dbReference>
<reference evidence="2" key="1">
    <citation type="submission" date="2021-06" db="EMBL/GenBank/DDBJ databases">
        <title>Halomicroarcula sp. F24A a new haloarchaeum isolated from saline soil.</title>
        <authorList>
            <person name="Duran-Viseras A."/>
            <person name="Sanchez-Porro C."/>
            <person name="Ventosa A."/>
        </authorList>
    </citation>
    <scope>NUCLEOTIDE SEQUENCE</scope>
    <source>
        <strain evidence="2">F24A</strain>
    </source>
</reference>
<organism evidence="2 3">
    <name type="scientific">Haloarcula salinisoli</name>
    <dbReference type="NCBI Taxonomy" id="2487746"/>
    <lineage>
        <taxon>Archaea</taxon>
        <taxon>Methanobacteriati</taxon>
        <taxon>Methanobacteriota</taxon>
        <taxon>Stenosarchaea group</taxon>
        <taxon>Halobacteria</taxon>
        <taxon>Halobacteriales</taxon>
        <taxon>Haloarculaceae</taxon>
        <taxon>Haloarcula</taxon>
    </lineage>
</organism>
<feature type="compositionally biased region" description="Acidic residues" evidence="1">
    <location>
        <begin position="107"/>
        <end position="122"/>
    </location>
</feature>
<protein>
    <recommendedName>
        <fullName evidence="4">DUF2795 domain-containing protein</fullName>
    </recommendedName>
</protein>
<keyword evidence="3" id="KW-1185">Reference proteome</keyword>
<evidence type="ECO:0000313" key="3">
    <source>
        <dbReference type="Proteomes" id="UP000783863"/>
    </source>
</evidence>
<dbReference type="RefSeq" id="WP_220590093.1">
    <property type="nucleotide sequence ID" value="NZ_RKLQ01000006.1"/>
</dbReference>
<gene>
    <name evidence="2" type="ORF">EGD98_19850</name>
</gene>
<comment type="caution">
    <text evidence="2">The sequence shown here is derived from an EMBL/GenBank/DDBJ whole genome shotgun (WGS) entry which is preliminary data.</text>
</comment>
<feature type="compositionally biased region" description="Basic and acidic residues" evidence="1">
    <location>
        <begin position="94"/>
        <end position="106"/>
    </location>
</feature>
<sequence>MSNDSSDEESGSESRQQGVEFGGLMTALENHDYPTTQEQLIAEYGDEELDLAEGEETLSSVLAEREVADEQDTIEYESPDEIQQAVLNMVGDRAVGRTDYSDRGESLQDETEEGESESDQSL</sequence>
<evidence type="ECO:0000256" key="1">
    <source>
        <dbReference type="SAM" id="MobiDB-lite"/>
    </source>
</evidence>
<evidence type="ECO:0008006" key="4">
    <source>
        <dbReference type="Google" id="ProtNLM"/>
    </source>
</evidence>
<evidence type="ECO:0000313" key="2">
    <source>
        <dbReference type="EMBL" id="MBX0305903.1"/>
    </source>
</evidence>
<name>A0A8J7YRA9_9EURY</name>
<dbReference type="EMBL" id="RKLQ01000006">
    <property type="protein sequence ID" value="MBX0305903.1"/>
    <property type="molecule type" value="Genomic_DNA"/>
</dbReference>
<feature type="compositionally biased region" description="Acidic residues" evidence="1">
    <location>
        <begin position="1"/>
        <end position="11"/>
    </location>
</feature>
<dbReference type="AlphaFoldDB" id="A0A8J7YRA9"/>
<feature type="region of interest" description="Disordered" evidence="1">
    <location>
        <begin position="92"/>
        <end position="122"/>
    </location>
</feature>
<dbReference type="Proteomes" id="UP000783863">
    <property type="component" value="Unassembled WGS sequence"/>
</dbReference>
<feature type="region of interest" description="Disordered" evidence="1">
    <location>
        <begin position="1"/>
        <end position="36"/>
    </location>
</feature>
<proteinExistence type="predicted"/>
<accession>A0A8J7YRA9</accession>
<dbReference type="Pfam" id="PF19102">
    <property type="entry name" value="DUF5789"/>
    <property type="match status" value="1"/>
</dbReference>